<dbReference type="Proteomes" id="UP000250443">
    <property type="component" value="Unassembled WGS sequence"/>
</dbReference>
<dbReference type="InterPro" id="IPR011330">
    <property type="entry name" value="Glyco_hydro/deAcase_b/a-brl"/>
</dbReference>
<reference evidence="2 5" key="2">
    <citation type="submission" date="2020-10" db="EMBL/GenBank/DDBJ databases">
        <title>Genome sequences of Pseudomonas isolates.</title>
        <authorList>
            <person name="Wessels L."/>
            <person name="Reich F."/>
            <person name="Hammerl J."/>
        </authorList>
    </citation>
    <scope>NUCLEOTIDE SEQUENCE [LARGE SCALE GENOMIC DNA]</scope>
    <source>
        <strain evidence="2 5">20-MO00624-0</strain>
    </source>
</reference>
<name>A0A2X2CWB3_PSELU</name>
<dbReference type="AlphaFoldDB" id="A0A2X2CWB3"/>
<proteinExistence type="predicted"/>
<dbReference type="Proteomes" id="UP000626180">
    <property type="component" value="Unassembled WGS sequence"/>
</dbReference>
<evidence type="ECO:0000313" key="2">
    <source>
        <dbReference type="EMBL" id="MBF8641143.1"/>
    </source>
</evidence>
<dbReference type="GO" id="GO:0005975">
    <property type="term" value="P:carbohydrate metabolic process"/>
    <property type="evidence" value="ECO:0007669"/>
    <property type="project" value="InterPro"/>
</dbReference>
<dbReference type="Pfam" id="PF04748">
    <property type="entry name" value="Polysacc_deac_2"/>
    <property type="match status" value="1"/>
</dbReference>
<protein>
    <submittedName>
        <fullName evidence="2 3">Polysaccharide deacetylase</fullName>
    </submittedName>
</protein>
<dbReference type="SUPFAM" id="SSF88713">
    <property type="entry name" value="Glycoside hydrolase/deacetylase"/>
    <property type="match status" value="1"/>
</dbReference>
<keyword evidence="1" id="KW-0732">Signal</keyword>
<evidence type="ECO:0000313" key="4">
    <source>
        <dbReference type="Proteomes" id="UP000250443"/>
    </source>
</evidence>
<gene>
    <name evidence="2" type="ORF">IRZ65_10645</name>
    <name evidence="3" type="ORF">NCTC11842_04396</name>
</gene>
<organism evidence="3 4">
    <name type="scientific">Pseudomonas luteola</name>
    <dbReference type="NCBI Taxonomy" id="47886"/>
    <lineage>
        <taxon>Bacteria</taxon>
        <taxon>Pseudomonadati</taxon>
        <taxon>Pseudomonadota</taxon>
        <taxon>Gammaproteobacteria</taxon>
        <taxon>Pseudomonadales</taxon>
        <taxon>Pseudomonadaceae</taxon>
        <taxon>Pseudomonas</taxon>
    </lineage>
</organism>
<dbReference type="PANTHER" id="PTHR30105:SF2">
    <property type="entry name" value="DIVERGENT POLYSACCHARIDE DEACETYLASE SUPERFAMILY"/>
    <property type="match status" value="1"/>
</dbReference>
<dbReference type="EMBL" id="JADMCD010000004">
    <property type="protein sequence ID" value="MBF8641143.1"/>
    <property type="molecule type" value="Genomic_DNA"/>
</dbReference>
<evidence type="ECO:0000313" key="3">
    <source>
        <dbReference type="EMBL" id="SPZ12318.1"/>
    </source>
</evidence>
<feature type="signal peptide" evidence="1">
    <location>
        <begin position="1"/>
        <end position="20"/>
    </location>
</feature>
<dbReference type="CDD" id="cd10936">
    <property type="entry name" value="CE4_DAC2"/>
    <property type="match status" value="1"/>
</dbReference>
<evidence type="ECO:0000256" key="1">
    <source>
        <dbReference type="SAM" id="SignalP"/>
    </source>
</evidence>
<reference evidence="3 4" key="1">
    <citation type="submission" date="2018-06" db="EMBL/GenBank/DDBJ databases">
        <authorList>
            <consortium name="Pathogen Informatics"/>
            <person name="Doyle S."/>
        </authorList>
    </citation>
    <scope>NUCLEOTIDE SEQUENCE [LARGE SCALE GENOMIC DNA]</scope>
    <source>
        <strain evidence="3 4">NCTC11842</strain>
    </source>
</reference>
<evidence type="ECO:0000313" key="5">
    <source>
        <dbReference type="Proteomes" id="UP000626180"/>
    </source>
</evidence>
<sequence length="253" mass="26996">MIRRWIGSLLLLALAAGAAAAEPPRLSIVIDDLGQNLSQDRRVLGLPGPVTLAIMPGTSFGATLAREAHKAGRTVILHLPMDPAGGPFAWHPELSGEERLKRLENALATVPYVSGVNNHEGSRMTADRPAMSQLMQTLQAKSLFFLDSRTSAATVAAAEAQRIGLASLSRDVFLDNVNQADAIAAQLQEGVRLARKQGTAVLIGHPRPATLSVLERELPTLIANGIEIIDVEQMIALRSNKAMAGHGKNGVYR</sequence>
<dbReference type="GeneID" id="300266690"/>
<accession>A0A2X2CWB3</accession>
<feature type="chain" id="PRO_5016093920" evidence="1">
    <location>
        <begin position="21"/>
        <end position="253"/>
    </location>
</feature>
<keyword evidence="5" id="KW-1185">Reference proteome</keyword>
<dbReference type="Gene3D" id="3.20.20.370">
    <property type="entry name" value="Glycoside hydrolase/deacetylase"/>
    <property type="match status" value="1"/>
</dbReference>
<dbReference type="EMBL" id="UAUF01000014">
    <property type="protein sequence ID" value="SPZ12318.1"/>
    <property type="molecule type" value="Genomic_DNA"/>
</dbReference>
<dbReference type="InterPro" id="IPR006837">
    <property type="entry name" value="Divergent_DAC"/>
</dbReference>
<dbReference type="RefSeq" id="WP_010796141.1">
    <property type="nucleotide sequence ID" value="NZ_DAMAAI010000007.1"/>
</dbReference>
<dbReference type="PANTHER" id="PTHR30105">
    <property type="entry name" value="UNCHARACTERIZED YIBQ-RELATED"/>
    <property type="match status" value="1"/>
</dbReference>